<evidence type="ECO:0000313" key="1">
    <source>
        <dbReference type="EMBL" id="GBP60916.1"/>
    </source>
</evidence>
<accession>A0A4C1XAT5</accession>
<organism evidence="1 2">
    <name type="scientific">Eumeta variegata</name>
    <name type="common">Bagworm moth</name>
    <name type="synonym">Eumeta japonica</name>
    <dbReference type="NCBI Taxonomy" id="151549"/>
    <lineage>
        <taxon>Eukaryota</taxon>
        <taxon>Metazoa</taxon>
        <taxon>Ecdysozoa</taxon>
        <taxon>Arthropoda</taxon>
        <taxon>Hexapoda</taxon>
        <taxon>Insecta</taxon>
        <taxon>Pterygota</taxon>
        <taxon>Neoptera</taxon>
        <taxon>Endopterygota</taxon>
        <taxon>Lepidoptera</taxon>
        <taxon>Glossata</taxon>
        <taxon>Ditrysia</taxon>
        <taxon>Tineoidea</taxon>
        <taxon>Psychidae</taxon>
        <taxon>Oiketicinae</taxon>
        <taxon>Eumeta</taxon>
    </lineage>
</organism>
<name>A0A4C1XAT5_EUMVA</name>
<sequence length="110" mass="12827">MEGVRKHCCAKRSKLLGRGNRERQTESECVALEGMLVVYLLQACASISNEYRPIFQRKRERERKIHKRAKTGTKIENEPGAKTEWRIGIRIKIVTWIEIKNDTETSIEAR</sequence>
<gene>
    <name evidence="1" type="ORF">EVAR_48721_1</name>
</gene>
<protein>
    <submittedName>
        <fullName evidence="1">Uncharacterized protein</fullName>
    </submittedName>
</protein>
<comment type="caution">
    <text evidence="1">The sequence shown here is derived from an EMBL/GenBank/DDBJ whole genome shotgun (WGS) entry which is preliminary data.</text>
</comment>
<evidence type="ECO:0000313" key="2">
    <source>
        <dbReference type="Proteomes" id="UP000299102"/>
    </source>
</evidence>
<reference evidence="1 2" key="1">
    <citation type="journal article" date="2019" name="Commun. Biol.">
        <title>The bagworm genome reveals a unique fibroin gene that provides high tensile strength.</title>
        <authorList>
            <person name="Kono N."/>
            <person name="Nakamura H."/>
            <person name="Ohtoshi R."/>
            <person name="Tomita M."/>
            <person name="Numata K."/>
            <person name="Arakawa K."/>
        </authorList>
    </citation>
    <scope>NUCLEOTIDE SEQUENCE [LARGE SCALE GENOMIC DNA]</scope>
</reference>
<dbReference type="EMBL" id="BGZK01000799">
    <property type="protein sequence ID" value="GBP60916.1"/>
    <property type="molecule type" value="Genomic_DNA"/>
</dbReference>
<dbReference type="Proteomes" id="UP000299102">
    <property type="component" value="Unassembled WGS sequence"/>
</dbReference>
<keyword evidence="2" id="KW-1185">Reference proteome</keyword>
<dbReference type="AlphaFoldDB" id="A0A4C1XAT5"/>
<proteinExistence type="predicted"/>